<organism evidence="2 3">
    <name type="scientific">Seminavis robusta</name>
    <dbReference type="NCBI Taxonomy" id="568900"/>
    <lineage>
        <taxon>Eukaryota</taxon>
        <taxon>Sar</taxon>
        <taxon>Stramenopiles</taxon>
        <taxon>Ochrophyta</taxon>
        <taxon>Bacillariophyta</taxon>
        <taxon>Bacillariophyceae</taxon>
        <taxon>Bacillariophycidae</taxon>
        <taxon>Naviculales</taxon>
        <taxon>Naviculaceae</taxon>
        <taxon>Seminavis</taxon>
    </lineage>
</organism>
<name>A0A9N8EXT2_9STRA</name>
<evidence type="ECO:0000313" key="3">
    <source>
        <dbReference type="Proteomes" id="UP001153069"/>
    </source>
</evidence>
<reference evidence="2" key="1">
    <citation type="submission" date="2020-06" db="EMBL/GenBank/DDBJ databases">
        <authorList>
            <consortium name="Plant Systems Biology data submission"/>
        </authorList>
    </citation>
    <scope>NUCLEOTIDE SEQUENCE</scope>
    <source>
        <strain evidence="2">D6</strain>
    </source>
</reference>
<evidence type="ECO:0000313" key="2">
    <source>
        <dbReference type="EMBL" id="CAB9529037.1"/>
    </source>
</evidence>
<dbReference type="PANTHER" id="PTHR35213">
    <property type="entry name" value="RING-TYPE DOMAIN-CONTAINING PROTEIN-RELATED"/>
    <property type="match status" value="1"/>
</dbReference>
<accession>A0A9N8EXT2</accession>
<dbReference type="EMBL" id="CAICTM010002382">
    <property type="protein sequence ID" value="CAB9529037.1"/>
    <property type="molecule type" value="Genomic_DNA"/>
</dbReference>
<feature type="region of interest" description="Disordered" evidence="1">
    <location>
        <begin position="446"/>
        <end position="470"/>
    </location>
</feature>
<dbReference type="Proteomes" id="UP001153069">
    <property type="component" value="Unassembled WGS sequence"/>
</dbReference>
<feature type="compositionally biased region" description="Low complexity" evidence="1">
    <location>
        <begin position="348"/>
        <end position="366"/>
    </location>
</feature>
<proteinExistence type="predicted"/>
<protein>
    <submittedName>
        <fullName evidence="2">Uncharacterized protein</fullName>
    </submittedName>
</protein>
<dbReference type="AlphaFoldDB" id="A0A9N8EXT2"/>
<evidence type="ECO:0000256" key="1">
    <source>
        <dbReference type="SAM" id="MobiDB-lite"/>
    </source>
</evidence>
<dbReference type="OrthoDB" id="49588at2759"/>
<sequence>MGSNTIFMQQQENQFRCGKWTDEEEAYAVALMEAFKDGLLEDIEQGASLRLYLSTKLHCNVKRVSKKYEGTNYQGARRFQKNASASPEELAFTRSKLVKLHEDFEASIKVLAMVRASKTAAASHGTSAEIGTAQASTQFLSSGVTQPSAMLGAFPNTSTQATLASLEDALGFRNSILSTQHDPLRVQSLLGRASVRSQLFLSHLQNSTPHHQTLLLEQQLPPRRYLDPVVADRTSILGSDSMTPASTSMFMGGDLLGAGLGSRNLRHERSTMEADPVAAAAAARRTYASLWAPSADSPAATSTSALGVMPTSQELALLMQEEERVAAVLSAGSQTAAGARRTPASRWAPSAESHAAASTSAMPTSQELALLRQEEERVAVLSAIDSPSPQTSLSMIMVRTRQTPSETKRRWTAQQQANEELQRAQALNESLKKELEREEHLYLEHQRKRAKLSGARPGNSYADSATRGFC</sequence>
<dbReference type="PANTHER" id="PTHR35213:SF3">
    <property type="entry name" value="MYB-LIKE DOMAIN-CONTAINING PROTEIN"/>
    <property type="match status" value="1"/>
</dbReference>
<comment type="caution">
    <text evidence="2">The sequence shown here is derived from an EMBL/GenBank/DDBJ whole genome shotgun (WGS) entry which is preliminary data.</text>
</comment>
<feature type="region of interest" description="Disordered" evidence="1">
    <location>
        <begin position="332"/>
        <end position="366"/>
    </location>
</feature>
<gene>
    <name evidence="2" type="ORF">SEMRO_2384_G325680.1</name>
</gene>
<keyword evidence="3" id="KW-1185">Reference proteome</keyword>